<dbReference type="PANTHER" id="PTHR23248">
    <property type="entry name" value="PHOSPHOLIPID SCRAMBLASE-RELATED"/>
    <property type="match status" value="1"/>
</dbReference>
<dbReference type="EMBL" id="CAJNRE010003180">
    <property type="protein sequence ID" value="CAF2008090.1"/>
    <property type="molecule type" value="Genomic_DNA"/>
</dbReference>
<dbReference type="Proteomes" id="UP000663855">
    <property type="component" value="Unassembled WGS sequence"/>
</dbReference>
<evidence type="ECO:0000313" key="4">
    <source>
        <dbReference type="EMBL" id="CAF1374636.1"/>
    </source>
</evidence>
<dbReference type="EMBL" id="CAJNOV010007037">
    <property type="protein sequence ID" value="CAF1267845.1"/>
    <property type="molecule type" value="Genomic_DNA"/>
</dbReference>
<dbReference type="Proteomes" id="UP000663834">
    <property type="component" value="Unassembled WGS sequence"/>
</dbReference>
<keyword evidence="2" id="KW-0106">Calcium</keyword>
<evidence type="ECO:0000313" key="6">
    <source>
        <dbReference type="Proteomes" id="UP000663834"/>
    </source>
</evidence>
<proteinExistence type="inferred from homology"/>
<evidence type="ECO:0000313" key="5">
    <source>
        <dbReference type="EMBL" id="CAF2008090.1"/>
    </source>
</evidence>
<reference evidence="4" key="1">
    <citation type="submission" date="2021-02" db="EMBL/GenBank/DDBJ databases">
        <authorList>
            <person name="Nowell W R."/>
        </authorList>
    </citation>
    <scope>NUCLEOTIDE SEQUENCE</scope>
</reference>
<dbReference type="PANTHER" id="PTHR23248:SF63">
    <property type="entry name" value="PHOSPHOLIPID SCRAMBLASE"/>
    <property type="match status" value="1"/>
</dbReference>
<dbReference type="Proteomes" id="UP000663824">
    <property type="component" value="Unassembled WGS sequence"/>
</dbReference>
<keyword evidence="2" id="KW-0449">Lipoprotein</keyword>
<comment type="caution">
    <text evidence="4">The sequence shown here is derived from an EMBL/GenBank/DDBJ whole genome shotgun (WGS) entry which is preliminary data.</text>
</comment>
<protein>
    <recommendedName>
        <fullName evidence="2">Phospholipid scramblase</fullName>
    </recommendedName>
</protein>
<sequence length="256" mass="28723">MSRAKYEISMDVLNQAQPEGRMFAPTNVASGIDILRTVSLLLIKQRPSVAEAILGIAMKAKFDVLTDNKEQILFAHEESDFCQRLCCTSSRRFTLHVLNNSRQEIMQIHREFTCFSGCCWCAYCKGCRQEVTIEAPPGQPIGTVTQAGSCWRMHYVLKDIEERTTLTIVGPRCICDGAWCCCCKNKFTLFGTDGTTEIGAIHKKYSGYCKEAFTSADNYTYEVPLNLDVKMKAIVLAALFVIDFTNFSTVPNNDDN</sequence>
<evidence type="ECO:0000256" key="1">
    <source>
        <dbReference type="ARBA" id="ARBA00005350"/>
    </source>
</evidence>
<keyword evidence="2" id="KW-0564">Palmitate</keyword>
<accession>A0A815J530</accession>
<evidence type="ECO:0000313" key="3">
    <source>
        <dbReference type="EMBL" id="CAF1267845.1"/>
    </source>
</evidence>
<dbReference type="EMBL" id="CAJNOW010003239">
    <property type="protein sequence ID" value="CAF1374636.1"/>
    <property type="molecule type" value="Genomic_DNA"/>
</dbReference>
<dbReference type="GO" id="GO:0005886">
    <property type="term" value="C:plasma membrane"/>
    <property type="evidence" value="ECO:0007669"/>
    <property type="project" value="TreeGrafter"/>
</dbReference>
<comment type="function">
    <text evidence="2">May mediate accelerated ATP-independent bidirectional transbilayer migration of phospholipids upon binding calcium ions that results in a loss of phospholipid asymmetry in the plasma membrane.</text>
</comment>
<dbReference type="Pfam" id="PF03803">
    <property type="entry name" value="Scramblase"/>
    <property type="match status" value="1"/>
</dbReference>
<evidence type="ECO:0000256" key="2">
    <source>
        <dbReference type="RuleBase" id="RU363116"/>
    </source>
</evidence>
<dbReference type="OrthoDB" id="191150at2759"/>
<gene>
    <name evidence="3" type="ORF">CJN711_LOCUS15325</name>
    <name evidence="4" type="ORF">KQP761_LOCUS8396</name>
    <name evidence="5" type="ORF">MBJ925_LOCUS8559</name>
</gene>
<comment type="cofactor">
    <cofactor evidence="2">
        <name>Ca(2+)</name>
        <dbReference type="ChEBI" id="CHEBI:29108"/>
    </cofactor>
</comment>
<name>A0A815J530_9BILA</name>
<dbReference type="InterPro" id="IPR005552">
    <property type="entry name" value="Scramblase"/>
</dbReference>
<dbReference type="GO" id="GO:0017128">
    <property type="term" value="F:phospholipid scramblase activity"/>
    <property type="evidence" value="ECO:0007669"/>
    <property type="project" value="InterPro"/>
</dbReference>
<organism evidence="4 6">
    <name type="scientific">Rotaria magnacalcarata</name>
    <dbReference type="NCBI Taxonomy" id="392030"/>
    <lineage>
        <taxon>Eukaryota</taxon>
        <taxon>Metazoa</taxon>
        <taxon>Spiralia</taxon>
        <taxon>Gnathifera</taxon>
        <taxon>Rotifera</taxon>
        <taxon>Eurotatoria</taxon>
        <taxon>Bdelloidea</taxon>
        <taxon>Philodinida</taxon>
        <taxon>Philodinidae</taxon>
        <taxon>Rotaria</taxon>
    </lineage>
</organism>
<comment type="similarity">
    <text evidence="1 2">Belongs to the phospholipid scramblase family.</text>
</comment>
<dbReference type="AlphaFoldDB" id="A0A815J530"/>